<name>A0A174BPI4_9FIRM</name>
<evidence type="ECO:0000313" key="4">
    <source>
        <dbReference type="Proteomes" id="UP000095651"/>
    </source>
</evidence>
<reference evidence="1 4" key="1">
    <citation type="submission" date="2015-09" db="EMBL/GenBank/DDBJ databases">
        <authorList>
            <consortium name="Pathogen Informatics"/>
        </authorList>
    </citation>
    <scope>NUCLEOTIDE SEQUENCE [LARGE SCALE GENOMIC DNA]</scope>
    <source>
        <strain evidence="1 4">2789STDY5608850</strain>
    </source>
</reference>
<dbReference type="EMBL" id="CYZE01000003">
    <property type="protein sequence ID" value="CUO01446.1"/>
    <property type="molecule type" value="Genomic_DNA"/>
</dbReference>
<protein>
    <submittedName>
        <fullName evidence="1">Uncharacterized protein</fullName>
    </submittedName>
</protein>
<evidence type="ECO:0000313" key="1">
    <source>
        <dbReference type="EMBL" id="CUO01446.1"/>
    </source>
</evidence>
<proteinExistence type="predicted"/>
<dbReference type="GeneID" id="93148032"/>
<dbReference type="Proteomes" id="UP000095651">
    <property type="component" value="Unassembled WGS sequence"/>
</dbReference>
<evidence type="ECO:0000313" key="3">
    <source>
        <dbReference type="EMBL" id="RGJ02166.1"/>
    </source>
</evidence>
<dbReference type="Proteomes" id="UP001055091">
    <property type="component" value="Unassembled WGS sequence"/>
</dbReference>
<reference evidence="3 5" key="2">
    <citation type="submission" date="2018-08" db="EMBL/GenBank/DDBJ databases">
        <title>A genome reference for cultivated species of the human gut microbiota.</title>
        <authorList>
            <person name="Zou Y."/>
            <person name="Xue W."/>
            <person name="Luo G."/>
        </authorList>
    </citation>
    <scope>NUCLEOTIDE SEQUENCE [LARGE SCALE GENOMIC DNA]</scope>
    <source>
        <strain evidence="3 5">TM09-12</strain>
    </source>
</reference>
<gene>
    <name evidence="2" type="ORF">CE91St55_26730</name>
    <name evidence="3" type="ORF">DXD79_18465</name>
    <name evidence="1" type="ORF">ERS852407_01639</name>
</gene>
<dbReference type="EMBL" id="QSON01000008">
    <property type="protein sequence ID" value="RGJ02166.1"/>
    <property type="molecule type" value="Genomic_DNA"/>
</dbReference>
<reference evidence="2" key="3">
    <citation type="submission" date="2022-01" db="EMBL/GenBank/DDBJ databases">
        <title>Novel bile acid biosynthetic pathways are enriched in the microbiome of centenarians.</title>
        <authorList>
            <person name="Sato Y."/>
            <person name="Atarashi K."/>
            <person name="Plichta R.D."/>
            <person name="Arai Y."/>
            <person name="Sasajima S."/>
            <person name="Kearney M.S."/>
            <person name="Suda W."/>
            <person name="Takeshita K."/>
            <person name="Sasaki T."/>
            <person name="Okamoto S."/>
            <person name="Skelly N.A."/>
            <person name="Okamura Y."/>
            <person name="Vlamakis H."/>
            <person name="Li Y."/>
            <person name="Tanoue T."/>
            <person name="Takei H."/>
            <person name="Nittono H."/>
            <person name="Narushima S."/>
            <person name="Irie J."/>
            <person name="Itoh H."/>
            <person name="Moriya K."/>
            <person name="Sugiura Y."/>
            <person name="Suematsu M."/>
            <person name="Moritoki N."/>
            <person name="Shibata S."/>
            <person name="Littman R.D."/>
            <person name="Fischbach A.M."/>
            <person name="Uwamino Y."/>
            <person name="Inoue T."/>
            <person name="Honda A."/>
            <person name="Hattori M."/>
            <person name="Murai T."/>
            <person name="Xavier J.R."/>
            <person name="Hirose N."/>
            <person name="Honda K."/>
        </authorList>
    </citation>
    <scope>NUCLEOTIDE SEQUENCE</scope>
    <source>
        <strain evidence="2">CE91-St55</strain>
    </source>
</reference>
<accession>A0A174BPI4</accession>
<dbReference type="AlphaFoldDB" id="A0A174BPI4"/>
<evidence type="ECO:0000313" key="5">
    <source>
        <dbReference type="Proteomes" id="UP000263014"/>
    </source>
</evidence>
<sequence>MDEEMRQPEEMVSVIDGKKVQEILVGRYLNVVIVDHTDFMKLMLKEDYRIRHNFMMLIGQWFICLSSSSEWDERNEGSVKLSCKLKPELSKTNLWPWVTYGDSAPNEVSVSGHQTESVERLFAAYLSKTEWEICNPFRQFLVAMQKEDRTLQQILTRFAVEWCDWVVKEEKEIQGESYRIASLIASVPSVLL</sequence>
<dbReference type="RefSeq" id="WP_002591434.1">
    <property type="nucleotide sequence ID" value="NZ_BQNJ01000001.1"/>
</dbReference>
<dbReference type="Proteomes" id="UP000263014">
    <property type="component" value="Unassembled WGS sequence"/>
</dbReference>
<organism evidence="1 4">
    <name type="scientific">Hungatella hathewayi</name>
    <dbReference type="NCBI Taxonomy" id="154046"/>
    <lineage>
        <taxon>Bacteria</taxon>
        <taxon>Bacillati</taxon>
        <taxon>Bacillota</taxon>
        <taxon>Clostridia</taxon>
        <taxon>Lachnospirales</taxon>
        <taxon>Lachnospiraceae</taxon>
        <taxon>Hungatella</taxon>
    </lineage>
</organism>
<evidence type="ECO:0000313" key="2">
    <source>
        <dbReference type="EMBL" id="GKH00692.1"/>
    </source>
</evidence>
<dbReference type="EMBL" id="BQNJ01000001">
    <property type="protein sequence ID" value="GKH00692.1"/>
    <property type="molecule type" value="Genomic_DNA"/>
</dbReference>